<dbReference type="AlphaFoldDB" id="A0A026WCK0"/>
<evidence type="ECO:0008006" key="3">
    <source>
        <dbReference type="Google" id="ProtNLM"/>
    </source>
</evidence>
<protein>
    <recommendedName>
        <fullName evidence="3">SCAN domain-containing protein</fullName>
    </recommendedName>
</protein>
<keyword evidence="2" id="KW-1185">Reference proteome</keyword>
<dbReference type="PANTHER" id="PTHR47501:SF5">
    <property type="entry name" value="HAT C-TERMINAL DIMERISATION DOMAIN-CONTAINING PROTEIN"/>
    <property type="match status" value="1"/>
</dbReference>
<dbReference type="PANTHER" id="PTHR47501">
    <property type="entry name" value="TRANSPOSASE-RELATED"/>
    <property type="match status" value="1"/>
</dbReference>
<gene>
    <name evidence="1" type="ORF">X777_06861</name>
</gene>
<sequence length="70" mass="8136">RSYLGITIHWVNPVTFERESAALACRRMKGKHTYDVLAREIKSVFLEYHIQNKVCCTTTDNGSNFIKAFR</sequence>
<accession>A0A026WCK0</accession>
<dbReference type="Proteomes" id="UP000053097">
    <property type="component" value="Unassembled WGS sequence"/>
</dbReference>
<reference evidence="1 2" key="1">
    <citation type="journal article" date="2014" name="Curr. Biol.">
        <title>The genome of the clonal raider ant Cerapachys biroi.</title>
        <authorList>
            <person name="Oxley P.R."/>
            <person name="Ji L."/>
            <person name="Fetter-Pruneda I."/>
            <person name="McKenzie S.K."/>
            <person name="Li C."/>
            <person name="Hu H."/>
            <person name="Zhang G."/>
            <person name="Kronauer D.J."/>
        </authorList>
    </citation>
    <scope>NUCLEOTIDE SEQUENCE [LARGE SCALE GENOMIC DNA]</scope>
</reference>
<dbReference type="EMBL" id="KK107272">
    <property type="protein sequence ID" value="EZA53797.1"/>
    <property type="molecule type" value="Genomic_DNA"/>
</dbReference>
<dbReference type="OrthoDB" id="8195018at2759"/>
<evidence type="ECO:0000313" key="2">
    <source>
        <dbReference type="Proteomes" id="UP000053097"/>
    </source>
</evidence>
<name>A0A026WCK0_OOCBI</name>
<evidence type="ECO:0000313" key="1">
    <source>
        <dbReference type="EMBL" id="EZA53797.1"/>
    </source>
</evidence>
<dbReference type="STRING" id="2015173.A0A026WCK0"/>
<dbReference type="InterPro" id="IPR012337">
    <property type="entry name" value="RNaseH-like_sf"/>
</dbReference>
<feature type="non-terminal residue" evidence="1">
    <location>
        <position position="1"/>
    </location>
</feature>
<dbReference type="SUPFAM" id="SSF53098">
    <property type="entry name" value="Ribonuclease H-like"/>
    <property type="match status" value="1"/>
</dbReference>
<proteinExistence type="predicted"/>
<organism evidence="1 2">
    <name type="scientific">Ooceraea biroi</name>
    <name type="common">Clonal raider ant</name>
    <name type="synonym">Cerapachys biroi</name>
    <dbReference type="NCBI Taxonomy" id="2015173"/>
    <lineage>
        <taxon>Eukaryota</taxon>
        <taxon>Metazoa</taxon>
        <taxon>Ecdysozoa</taxon>
        <taxon>Arthropoda</taxon>
        <taxon>Hexapoda</taxon>
        <taxon>Insecta</taxon>
        <taxon>Pterygota</taxon>
        <taxon>Neoptera</taxon>
        <taxon>Endopterygota</taxon>
        <taxon>Hymenoptera</taxon>
        <taxon>Apocrita</taxon>
        <taxon>Aculeata</taxon>
        <taxon>Formicoidea</taxon>
        <taxon>Formicidae</taxon>
        <taxon>Dorylinae</taxon>
        <taxon>Ooceraea</taxon>
    </lineage>
</organism>
<dbReference type="OMA" id="TIHCIDV"/>